<evidence type="ECO:0000256" key="9">
    <source>
        <dbReference type="ARBA" id="ARBA00023141"/>
    </source>
</evidence>
<keyword evidence="6 11" id="KW-0547">Nucleotide-binding</keyword>
<keyword evidence="9 11" id="KW-0057">Aromatic amino acid biosynthesis</keyword>
<dbReference type="HAMAP" id="MF_00109">
    <property type="entry name" value="Shikimate_kinase"/>
    <property type="match status" value="1"/>
</dbReference>
<keyword evidence="11" id="KW-0460">Magnesium</keyword>
<dbReference type="CDD" id="cd00464">
    <property type="entry name" value="SK"/>
    <property type="match status" value="1"/>
</dbReference>
<evidence type="ECO:0000256" key="11">
    <source>
        <dbReference type="HAMAP-Rule" id="MF_00109"/>
    </source>
</evidence>
<dbReference type="EMBL" id="SLYC01000009">
    <property type="protein sequence ID" value="TCQ03464.1"/>
    <property type="molecule type" value="Genomic_DNA"/>
</dbReference>
<dbReference type="PRINTS" id="PR01100">
    <property type="entry name" value="SHIKIMTKNASE"/>
</dbReference>
<comment type="similarity">
    <text evidence="2 11">Belongs to the shikimate kinase family.</text>
</comment>
<dbReference type="AlphaFoldDB" id="A0A4V2T410"/>
<dbReference type="SUPFAM" id="SSF52540">
    <property type="entry name" value="P-loop containing nucleoside triphosphate hydrolases"/>
    <property type="match status" value="1"/>
</dbReference>
<evidence type="ECO:0000256" key="3">
    <source>
        <dbReference type="ARBA" id="ARBA00012154"/>
    </source>
</evidence>
<dbReference type="SUPFAM" id="SSF48600">
    <property type="entry name" value="Chorismate mutase II"/>
    <property type="match status" value="1"/>
</dbReference>
<keyword evidence="7 11" id="KW-0418">Kinase</keyword>
<keyword evidence="4 11" id="KW-0028">Amino-acid biosynthesis</keyword>
<evidence type="ECO:0000313" key="13">
    <source>
        <dbReference type="EMBL" id="TCQ03464.1"/>
    </source>
</evidence>
<dbReference type="Pfam" id="PF01817">
    <property type="entry name" value="CM_2"/>
    <property type="match status" value="1"/>
</dbReference>
<keyword evidence="14" id="KW-1185">Reference proteome</keyword>
<comment type="function">
    <text evidence="11">Catalyzes the specific phosphorylation of the 3-hydroxyl group of shikimic acid using ATP as a cosubstrate.</text>
</comment>
<keyword evidence="11" id="KW-0963">Cytoplasm</keyword>
<feature type="binding site" evidence="11">
    <location>
        <position position="224"/>
    </location>
    <ligand>
        <name>substrate</name>
    </ligand>
</feature>
<dbReference type="GO" id="GO:0008652">
    <property type="term" value="P:amino acid biosynthetic process"/>
    <property type="evidence" value="ECO:0007669"/>
    <property type="project" value="UniProtKB-KW"/>
</dbReference>
<keyword evidence="5 11" id="KW-0808">Transferase</keyword>
<comment type="caution">
    <text evidence="13">The sequence shown here is derived from an EMBL/GenBank/DDBJ whole genome shotgun (WGS) entry which is preliminary data.</text>
</comment>
<comment type="subunit">
    <text evidence="11">Monomer.</text>
</comment>
<evidence type="ECO:0000256" key="10">
    <source>
        <dbReference type="ARBA" id="ARBA00048567"/>
    </source>
</evidence>
<organism evidence="13 14">
    <name type="scientific">Serpentinicella alkaliphila</name>
    <dbReference type="NCBI Taxonomy" id="1734049"/>
    <lineage>
        <taxon>Bacteria</taxon>
        <taxon>Bacillati</taxon>
        <taxon>Bacillota</taxon>
        <taxon>Clostridia</taxon>
        <taxon>Peptostreptococcales</taxon>
        <taxon>Natronincolaceae</taxon>
        <taxon>Serpentinicella</taxon>
    </lineage>
</organism>
<dbReference type="GO" id="GO:0009423">
    <property type="term" value="P:chorismate biosynthetic process"/>
    <property type="evidence" value="ECO:0007669"/>
    <property type="project" value="UniProtKB-UniRule"/>
</dbReference>
<dbReference type="EC" id="2.7.1.71" evidence="3 11"/>
<dbReference type="PROSITE" id="PS51168">
    <property type="entry name" value="CHORISMATE_MUT_2"/>
    <property type="match status" value="1"/>
</dbReference>
<evidence type="ECO:0000259" key="12">
    <source>
        <dbReference type="PROSITE" id="PS51168"/>
    </source>
</evidence>
<feature type="binding site" evidence="11">
    <location>
        <position position="122"/>
    </location>
    <ligand>
        <name>substrate</name>
    </ligand>
</feature>
<comment type="caution">
    <text evidence="11">Lacks conserved residue(s) required for the propagation of feature annotation.</text>
</comment>
<dbReference type="PROSITE" id="PS01128">
    <property type="entry name" value="SHIKIMATE_KINASE"/>
    <property type="match status" value="1"/>
</dbReference>
<feature type="binding site" evidence="11">
    <location>
        <position position="146"/>
    </location>
    <ligand>
        <name>substrate</name>
    </ligand>
</feature>
<accession>A0A4V2T410</accession>
<feature type="binding site" evidence="11">
    <location>
        <position position="104"/>
    </location>
    <ligand>
        <name>Mg(2+)</name>
        <dbReference type="ChEBI" id="CHEBI:18420"/>
    </ligand>
</feature>
<dbReference type="PANTHER" id="PTHR21087">
    <property type="entry name" value="SHIKIMATE KINASE"/>
    <property type="match status" value="1"/>
</dbReference>
<dbReference type="InterPro" id="IPR011279">
    <property type="entry name" value="Chorismate_mutase_GmP"/>
</dbReference>
<dbReference type="GO" id="GO:0004106">
    <property type="term" value="F:chorismate mutase activity"/>
    <property type="evidence" value="ECO:0007669"/>
    <property type="project" value="InterPro"/>
</dbReference>
<dbReference type="OrthoDB" id="9800332at2"/>
<feature type="domain" description="Chorismate mutase" evidence="12">
    <location>
        <begin position="1"/>
        <end position="88"/>
    </location>
</feature>
<dbReference type="NCBIfam" id="TIGR01805">
    <property type="entry name" value="CM_mono_grmpos"/>
    <property type="match status" value="1"/>
</dbReference>
<name>A0A4V2T410_9FIRM</name>
<dbReference type="UniPathway" id="UPA00053">
    <property type="reaction ID" value="UER00088"/>
</dbReference>
<evidence type="ECO:0000256" key="6">
    <source>
        <dbReference type="ARBA" id="ARBA00022741"/>
    </source>
</evidence>
<evidence type="ECO:0000256" key="8">
    <source>
        <dbReference type="ARBA" id="ARBA00022840"/>
    </source>
</evidence>
<gene>
    <name evidence="11" type="primary">aroK</name>
    <name evidence="13" type="ORF">EDD79_100944</name>
</gene>
<dbReference type="InterPro" id="IPR023000">
    <property type="entry name" value="Shikimate_kinase_CS"/>
</dbReference>
<comment type="subcellular location">
    <subcellularLocation>
        <location evidence="11">Cytoplasm</location>
    </subcellularLocation>
</comment>
<comment type="pathway">
    <text evidence="1 11">Metabolic intermediate biosynthesis; chorismate biosynthesis; chorismate from D-erythrose 4-phosphate and phosphoenolpyruvate: step 5/7.</text>
</comment>
<proteinExistence type="inferred from homology"/>
<evidence type="ECO:0000256" key="2">
    <source>
        <dbReference type="ARBA" id="ARBA00006997"/>
    </source>
</evidence>
<evidence type="ECO:0000313" key="14">
    <source>
        <dbReference type="Proteomes" id="UP000295504"/>
    </source>
</evidence>
<dbReference type="Gene3D" id="3.40.50.300">
    <property type="entry name" value="P-loop containing nucleotide triphosphate hydrolases"/>
    <property type="match status" value="1"/>
</dbReference>
<dbReference type="InterPro" id="IPR000623">
    <property type="entry name" value="Shikimate_kinase/TSH1"/>
</dbReference>
<dbReference type="GO" id="GO:0009073">
    <property type="term" value="P:aromatic amino acid family biosynthetic process"/>
    <property type="evidence" value="ECO:0007669"/>
    <property type="project" value="UniProtKB-KW"/>
</dbReference>
<evidence type="ECO:0000256" key="5">
    <source>
        <dbReference type="ARBA" id="ARBA00022679"/>
    </source>
</evidence>
<dbReference type="InterPro" id="IPR036263">
    <property type="entry name" value="Chorismate_II_sf"/>
</dbReference>
<dbReference type="Proteomes" id="UP000295504">
    <property type="component" value="Unassembled WGS sequence"/>
</dbReference>
<evidence type="ECO:0000256" key="4">
    <source>
        <dbReference type="ARBA" id="ARBA00022605"/>
    </source>
</evidence>
<evidence type="ECO:0000256" key="7">
    <source>
        <dbReference type="ARBA" id="ARBA00022777"/>
    </source>
</evidence>
<dbReference type="GO" id="GO:0005524">
    <property type="term" value="F:ATP binding"/>
    <property type="evidence" value="ECO:0007669"/>
    <property type="project" value="UniProtKB-UniRule"/>
</dbReference>
<keyword evidence="11" id="KW-0479">Metal-binding</keyword>
<dbReference type="Pfam" id="PF01202">
    <property type="entry name" value="SKI"/>
    <property type="match status" value="1"/>
</dbReference>
<dbReference type="InterPro" id="IPR027417">
    <property type="entry name" value="P-loop_NTPase"/>
</dbReference>
<dbReference type="GO" id="GO:0004765">
    <property type="term" value="F:shikimate kinase activity"/>
    <property type="evidence" value="ECO:0007669"/>
    <property type="project" value="UniProtKB-UniRule"/>
</dbReference>
<dbReference type="InterPro" id="IPR031322">
    <property type="entry name" value="Shikimate/glucono_kinase"/>
</dbReference>
<dbReference type="Gene3D" id="1.20.59.10">
    <property type="entry name" value="Chorismate mutase"/>
    <property type="match status" value="1"/>
</dbReference>
<sequence length="258" mass="29165">MKNLDDIRDQINSIDKEIVTLFEKRLNLVIDVANVKKELGIPILHLNREQEVLNKVADEVNNKEFIDPVQKLFVEIMRISKGVQTKLLFPNNIVLVGFMGTGKTSVGKQLASMLAMEYIDIDETIEKSQGMSIGSIFESKGEQYFRELESKCVIELEAKSSSVISCGGGIVLNNNNILSLKKNGKVFLLTAKPETIYTRLKQDSSRPLLKSKSEDEIKELLEKRRKLYMDCADIIVNTDNKSIEDICMEIVSQRDGSF</sequence>
<evidence type="ECO:0000256" key="1">
    <source>
        <dbReference type="ARBA" id="ARBA00004842"/>
    </source>
</evidence>
<dbReference type="SMART" id="SM00830">
    <property type="entry name" value="CM_2"/>
    <property type="match status" value="1"/>
</dbReference>
<dbReference type="PANTHER" id="PTHR21087:SF16">
    <property type="entry name" value="SHIKIMATE KINASE 1, CHLOROPLASTIC"/>
    <property type="match status" value="1"/>
</dbReference>
<comment type="catalytic activity">
    <reaction evidence="10 11">
        <text>shikimate + ATP = 3-phosphoshikimate + ADP + H(+)</text>
        <dbReference type="Rhea" id="RHEA:13121"/>
        <dbReference type="ChEBI" id="CHEBI:15378"/>
        <dbReference type="ChEBI" id="CHEBI:30616"/>
        <dbReference type="ChEBI" id="CHEBI:36208"/>
        <dbReference type="ChEBI" id="CHEBI:145989"/>
        <dbReference type="ChEBI" id="CHEBI:456216"/>
        <dbReference type="EC" id="2.7.1.71"/>
    </reaction>
</comment>
<feature type="binding site" evidence="11">
    <location>
        <position position="206"/>
    </location>
    <ligand>
        <name>ATP</name>
        <dbReference type="ChEBI" id="CHEBI:30616"/>
    </ligand>
</feature>
<dbReference type="RefSeq" id="WP_132848011.1">
    <property type="nucleotide sequence ID" value="NZ_CP058648.1"/>
</dbReference>
<comment type="cofactor">
    <cofactor evidence="11">
        <name>Mg(2+)</name>
        <dbReference type="ChEBI" id="CHEBI:18420"/>
    </cofactor>
    <text evidence="11">Binds 1 Mg(2+) ion per subunit.</text>
</comment>
<dbReference type="GO" id="GO:0000287">
    <property type="term" value="F:magnesium ion binding"/>
    <property type="evidence" value="ECO:0007669"/>
    <property type="project" value="UniProtKB-UniRule"/>
</dbReference>
<keyword evidence="8 11" id="KW-0067">ATP-binding</keyword>
<feature type="binding site" evidence="11">
    <location>
        <begin position="100"/>
        <end position="105"/>
    </location>
    <ligand>
        <name>ATP</name>
        <dbReference type="ChEBI" id="CHEBI:30616"/>
    </ligand>
</feature>
<dbReference type="InterPro" id="IPR036979">
    <property type="entry name" value="CM_dom_sf"/>
</dbReference>
<feature type="binding site" evidence="11">
    <location>
        <position position="168"/>
    </location>
    <ligand>
        <name>substrate</name>
    </ligand>
</feature>
<protein>
    <recommendedName>
        <fullName evidence="3 11">Shikimate kinase</fullName>
        <shortName evidence="11">SK</shortName>
        <ecNumber evidence="3 11">2.7.1.71</ecNumber>
    </recommendedName>
</protein>
<reference evidence="13 14" key="1">
    <citation type="submission" date="2019-03" db="EMBL/GenBank/DDBJ databases">
        <title>Genomic Encyclopedia of Type Strains, Phase IV (KMG-IV): sequencing the most valuable type-strain genomes for metagenomic binning, comparative biology and taxonomic classification.</title>
        <authorList>
            <person name="Goeker M."/>
        </authorList>
    </citation>
    <scope>NUCLEOTIDE SEQUENCE [LARGE SCALE GENOMIC DNA]</scope>
    <source>
        <strain evidence="13 14">DSM 100013</strain>
    </source>
</reference>
<dbReference type="GO" id="GO:0005829">
    <property type="term" value="C:cytosol"/>
    <property type="evidence" value="ECO:0007669"/>
    <property type="project" value="TreeGrafter"/>
</dbReference>
<dbReference type="InterPro" id="IPR002701">
    <property type="entry name" value="CM_II_prokaryot"/>
</dbReference>